<accession>A0A6S7ASE3</accession>
<name>A0A6S7ASE3_9BURK</name>
<keyword evidence="2" id="KW-1185">Reference proteome</keyword>
<proteinExistence type="predicted"/>
<evidence type="ECO:0000313" key="2">
    <source>
        <dbReference type="Proteomes" id="UP000494115"/>
    </source>
</evidence>
<dbReference type="RefSeq" id="WP_175102683.1">
    <property type="nucleotide sequence ID" value="NZ_CADIKM010000001.1"/>
</dbReference>
<dbReference type="AlphaFoldDB" id="A0A6S7ASE3"/>
<gene>
    <name evidence="1" type="ORF">LMG28138_00115</name>
</gene>
<evidence type="ECO:0000313" key="1">
    <source>
        <dbReference type="EMBL" id="CAB3776264.1"/>
    </source>
</evidence>
<organism evidence="1 2">
    <name type="scientific">Pararobbsia alpina</name>
    <dbReference type="NCBI Taxonomy" id="621374"/>
    <lineage>
        <taxon>Bacteria</taxon>
        <taxon>Pseudomonadati</taxon>
        <taxon>Pseudomonadota</taxon>
        <taxon>Betaproteobacteria</taxon>
        <taxon>Burkholderiales</taxon>
        <taxon>Burkholderiaceae</taxon>
        <taxon>Pararobbsia</taxon>
    </lineage>
</organism>
<reference evidence="1 2" key="1">
    <citation type="submission" date="2020-04" db="EMBL/GenBank/DDBJ databases">
        <authorList>
            <person name="De Canck E."/>
        </authorList>
    </citation>
    <scope>NUCLEOTIDE SEQUENCE [LARGE SCALE GENOMIC DNA]</scope>
    <source>
        <strain evidence="1 2">LMG 28138</strain>
    </source>
</reference>
<protein>
    <submittedName>
        <fullName evidence="1">Uncharacterized protein</fullName>
    </submittedName>
</protein>
<dbReference type="Proteomes" id="UP000494115">
    <property type="component" value="Unassembled WGS sequence"/>
</dbReference>
<dbReference type="EMBL" id="CADIKM010000001">
    <property type="protein sequence ID" value="CAB3776264.1"/>
    <property type="molecule type" value="Genomic_DNA"/>
</dbReference>
<sequence length="251" mass="27729">MSPLLNSHQLWLFRGHVALETTSWFCRGPRTSSSAITEIGNDALAAVDALLAAAPRSRFPYEPLAIHASSPWLQQTIVPWQPALILEADWLAWAALLAEDQGLCFTDPLLALETAHFAAPRLCVLMERTVVHDLRRRAAARKLRVWRIDSSLVHHTNEHRCTIVEPGAAVCLVEPDTLSIGLRLAHDWHGILSFPGRCEELTPALVQARLRETAILTGSPMPENYYRIEKTVGVADSSVAFHALAPQDAMA</sequence>